<keyword evidence="6" id="KW-1185">Reference proteome</keyword>
<keyword evidence="1 3" id="KW-0547">Nucleotide-binding</keyword>
<comment type="similarity">
    <text evidence="3">Belongs to the AAA ATPase family.</text>
</comment>
<dbReference type="Pfam" id="PF00004">
    <property type="entry name" value="AAA"/>
    <property type="match status" value="1"/>
</dbReference>
<dbReference type="PANTHER" id="PTHR45991">
    <property type="entry name" value="PACHYTENE CHECKPOINT PROTEIN 2"/>
    <property type="match status" value="1"/>
</dbReference>
<dbReference type="InterPro" id="IPR003959">
    <property type="entry name" value="ATPase_AAA_core"/>
</dbReference>
<organism evidence="5 6">
    <name type="scientific">Astathelohania contejeani</name>
    <dbReference type="NCBI Taxonomy" id="164912"/>
    <lineage>
        <taxon>Eukaryota</taxon>
        <taxon>Fungi</taxon>
        <taxon>Fungi incertae sedis</taxon>
        <taxon>Microsporidia</taxon>
        <taxon>Astathelohaniidae</taxon>
        <taxon>Astathelohania</taxon>
    </lineage>
</organism>
<dbReference type="PANTHER" id="PTHR45991:SF1">
    <property type="entry name" value="PACHYTENE CHECKPOINT PROTEIN 2 HOMOLOG"/>
    <property type="match status" value="1"/>
</dbReference>
<keyword evidence="2 3" id="KW-0067">ATP-binding</keyword>
<dbReference type="Gene3D" id="3.40.50.300">
    <property type="entry name" value="P-loop containing nucleotide triphosphate hydrolases"/>
    <property type="match status" value="1"/>
</dbReference>
<evidence type="ECO:0000256" key="2">
    <source>
        <dbReference type="ARBA" id="ARBA00022840"/>
    </source>
</evidence>
<dbReference type="InterPro" id="IPR027417">
    <property type="entry name" value="P-loop_NTPase"/>
</dbReference>
<proteinExistence type="inferred from homology"/>
<dbReference type="InterPro" id="IPR003593">
    <property type="entry name" value="AAA+_ATPase"/>
</dbReference>
<dbReference type="PROSITE" id="PS00674">
    <property type="entry name" value="AAA"/>
    <property type="match status" value="1"/>
</dbReference>
<evidence type="ECO:0000259" key="4">
    <source>
        <dbReference type="SMART" id="SM00382"/>
    </source>
</evidence>
<evidence type="ECO:0000256" key="3">
    <source>
        <dbReference type="RuleBase" id="RU003651"/>
    </source>
</evidence>
<feature type="domain" description="AAA+ ATPase" evidence="4">
    <location>
        <begin position="135"/>
        <end position="283"/>
    </location>
</feature>
<evidence type="ECO:0000256" key="1">
    <source>
        <dbReference type="ARBA" id="ARBA00022741"/>
    </source>
</evidence>
<dbReference type="SUPFAM" id="SSF52540">
    <property type="entry name" value="P-loop containing nucleoside triphosphate hydrolases"/>
    <property type="match status" value="1"/>
</dbReference>
<gene>
    <name evidence="5" type="ORF">TCON_2553</name>
</gene>
<dbReference type="InterPro" id="IPR003960">
    <property type="entry name" value="ATPase_AAA_CS"/>
</dbReference>
<dbReference type="EMBL" id="SBIQ01000361">
    <property type="protein sequence ID" value="KAF7678810.1"/>
    <property type="molecule type" value="Genomic_DNA"/>
</dbReference>
<evidence type="ECO:0000313" key="6">
    <source>
        <dbReference type="Proteomes" id="UP001516464"/>
    </source>
</evidence>
<sequence length="368" mass="43226">MEKNKSKYKLIIETEASKSFSKSFVKRHAHLNGLQQESIIHFKPEIRICELYKDGDLAEGFIQTKLIRKKFFSYKLYNEIKEMKFFNIKMLPRKEYHNLWDMLFIDNNIKYKIIHYYEMILKMEKKRIDLSLFCINKCVLLHGPPGTGKSTLARAIAQKLAIRIVGKQIGVIEINCASLFSKFYGETSKIVDKIFFDIISQSKDTSLLIIIDEIESIMISRNISMSRNEPIDSMRLVNSFLIYLDRITKLQNILLIFTTNFFDSLDPALVDRLDLIIDIRLPNLKNIYYIISSIFNDLMTKNILDKEEILFFDDIMERNKNNILYIIAEKCCGMSGRSIRKLIFESLRNNNTVDSLLKKMKEIMDKPK</sequence>
<dbReference type="SMART" id="SM00382">
    <property type="entry name" value="AAA"/>
    <property type="match status" value="1"/>
</dbReference>
<evidence type="ECO:0000313" key="5">
    <source>
        <dbReference type="EMBL" id="KAF7678810.1"/>
    </source>
</evidence>
<accession>A0ABQ7HVP2</accession>
<reference evidence="5 6" key="1">
    <citation type="submission" date="2019-01" db="EMBL/GenBank/DDBJ databases">
        <title>Genomes sequencing and comparative genomics of infectious freshwater microsporidia, Cucumispora dikerogammari and Thelohania contejeani.</title>
        <authorList>
            <person name="Cormier A."/>
            <person name="Giraud I."/>
            <person name="Wattier R."/>
            <person name="Teixeira M."/>
            <person name="Grandjean F."/>
            <person name="Rigaud T."/>
            <person name="Cordaux R."/>
        </authorList>
    </citation>
    <scope>NUCLEOTIDE SEQUENCE [LARGE SCALE GENOMIC DNA]</scope>
    <source>
        <strain evidence="5">T1</strain>
        <tissue evidence="5">Spores</tissue>
    </source>
</reference>
<comment type="caution">
    <text evidence="5">The sequence shown here is derived from an EMBL/GenBank/DDBJ whole genome shotgun (WGS) entry which is preliminary data.</text>
</comment>
<dbReference type="Proteomes" id="UP001516464">
    <property type="component" value="Unassembled WGS sequence"/>
</dbReference>
<protein>
    <submittedName>
        <fullName evidence="5">Pachytene checkpoint protein 2 like protein</fullName>
    </submittedName>
</protein>
<dbReference type="InterPro" id="IPR044539">
    <property type="entry name" value="Pch2-like"/>
</dbReference>
<name>A0ABQ7HVP2_9MICR</name>